<evidence type="ECO:0000313" key="4">
    <source>
        <dbReference type="Proteomes" id="UP000789342"/>
    </source>
</evidence>
<dbReference type="AlphaFoldDB" id="A0A9N9CDE3"/>
<dbReference type="EMBL" id="CAJVPV010005718">
    <property type="protein sequence ID" value="CAG8594980.1"/>
    <property type="molecule type" value="Genomic_DNA"/>
</dbReference>
<sequence>MEGEVSREEKLLAGKKKFKKLQKKKATSVTAETSPISTRRKSTDSAAASSTRRSSVTSDSGSVKAEVTEGKAQETIKNADESSNVANFSPEASGEVLQDPSSGISQTTHSSLVEGHQPITYSHAQQLQTDILSKPIDIAPTENTALPTGISGDEPVSYESLANICSVQQQTIALLVEEKTALVSDLGKYSVMADRFKSSEEFLEEGRLLVDALRRQNGELEEKIKSSDDRLREAEEQKKKIIESLQSQNARVEQLEKDNKQLLSQLNTKDSIIEQLTAERAKIRTTSEEVEALQKSLQDKEDRCEALEIELSNLRHQFTNAEQELKEKGNKLLITEQDAHEKHSKFESMANQIQSLTEIHNDTNQKLEKKSSEFEVMSREFAELNEQLSMKLSVIDELQRDRDNLTLELQASQSENSKMTKRIKDLTTKIDGLSLDNRNLLSQLTELRGKFVEISNDKSVLVEEVDREKSRANRLEQEIAKIQEQLSLKGYGGTLKTNGTSREVGSKASANYLLNQEHKQDLHQSDSMPHKVISSQHSANHRYAFSEFSSDFEIGKCSGCIGEVIVV</sequence>
<gene>
    <name evidence="3" type="ORF">AMORRO_LOCUS7519</name>
</gene>
<keyword evidence="4" id="KW-1185">Reference proteome</keyword>
<evidence type="ECO:0000256" key="2">
    <source>
        <dbReference type="SAM" id="MobiDB-lite"/>
    </source>
</evidence>
<feature type="compositionally biased region" description="Basic and acidic residues" evidence="2">
    <location>
        <begin position="66"/>
        <end position="80"/>
    </location>
</feature>
<dbReference type="SUPFAM" id="SSF57997">
    <property type="entry name" value="Tropomyosin"/>
    <property type="match status" value="1"/>
</dbReference>
<protein>
    <submittedName>
        <fullName evidence="3">14895_t:CDS:1</fullName>
    </submittedName>
</protein>
<proteinExistence type="predicted"/>
<keyword evidence="1" id="KW-0175">Coiled coil</keyword>
<dbReference type="OrthoDB" id="10255630at2759"/>
<reference evidence="3" key="1">
    <citation type="submission" date="2021-06" db="EMBL/GenBank/DDBJ databases">
        <authorList>
            <person name="Kallberg Y."/>
            <person name="Tangrot J."/>
            <person name="Rosling A."/>
        </authorList>
    </citation>
    <scope>NUCLEOTIDE SEQUENCE</scope>
    <source>
        <strain evidence="3">CL551</strain>
    </source>
</reference>
<feature type="compositionally biased region" description="Low complexity" evidence="2">
    <location>
        <begin position="44"/>
        <end position="65"/>
    </location>
</feature>
<accession>A0A9N9CDE3</accession>
<organism evidence="3 4">
    <name type="scientific">Acaulospora morrowiae</name>
    <dbReference type="NCBI Taxonomy" id="94023"/>
    <lineage>
        <taxon>Eukaryota</taxon>
        <taxon>Fungi</taxon>
        <taxon>Fungi incertae sedis</taxon>
        <taxon>Mucoromycota</taxon>
        <taxon>Glomeromycotina</taxon>
        <taxon>Glomeromycetes</taxon>
        <taxon>Diversisporales</taxon>
        <taxon>Acaulosporaceae</taxon>
        <taxon>Acaulospora</taxon>
    </lineage>
</organism>
<feature type="compositionally biased region" description="Polar residues" evidence="2">
    <location>
        <begin position="99"/>
        <end position="108"/>
    </location>
</feature>
<dbReference type="Gene3D" id="1.10.287.1490">
    <property type="match status" value="1"/>
</dbReference>
<feature type="region of interest" description="Disordered" evidence="2">
    <location>
        <begin position="1"/>
        <end position="108"/>
    </location>
</feature>
<feature type="compositionally biased region" description="Polar residues" evidence="2">
    <location>
        <begin position="27"/>
        <end position="36"/>
    </location>
</feature>
<feature type="coiled-coil region" evidence="1">
    <location>
        <begin position="203"/>
        <end position="485"/>
    </location>
</feature>
<evidence type="ECO:0000256" key="1">
    <source>
        <dbReference type="SAM" id="Coils"/>
    </source>
</evidence>
<comment type="caution">
    <text evidence="3">The sequence shown here is derived from an EMBL/GenBank/DDBJ whole genome shotgun (WGS) entry which is preliminary data.</text>
</comment>
<dbReference type="Proteomes" id="UP000789342">
    <property type="component" value="Unassembled WGS sequence"/>
</dbReference>
<feature type="compositionally biased region" description="Basic and acidic residues" evidence="2">
    <location>
        <begin position="1"/>
        <end position="12"/>
    </location>
</feature>
<feature type="compositionally biased region" description="Basic residues" evidence="2">
    <location>
        <begin position="13"/>
        <end position="26"/>
    </location>
</feature>
<name>A0A9N9CDE3_9GLOM</name>
<evidence type="ECO:0000313" key="3">
    <source>
        <dbReference type="EMBL" id="CAG8594980.1"/>
    </source>
</evidence>